<evidence type="ECO:0000313" key="2">
    <source>
        <dbReference type="EMBL" id="KAF2135458.1"/>
    </source>
</evidence>
<name>A0A6A6AW33_9PEZI</name>
<feature type="compositionally biased region" description="Polar residues" evidence="1">
    <location>
        <begin position="96"/>
        <end position="107"/>
    </location>
</feature>
<organism evidence="2 3">
    <name type="scientific">Aplosporella prunicola CBS 121167</name>
    <dbReference type="NCBI Taxonomy" id="1176127"/>
    <lineage>
        <taxon>Eukaryota</taxon>
        <taxon>Fungi</taxon>
        <taxon>Dikarya</taxon>
        <taxon>Ascomycota</taxon>
        <taxon>Pezizomycotina</taxon>
        <taxon>Dothideomycetes</taxon>
        <taxon>Dothideomycetes incertae sedis</taxon>
        <taxon>Botryosphaeriales</taxon>
        <taxon>Aplosporellaceae</taxon>
        <taxon>Aplosporella</taxon>
    </lineage>
</organism>
<evidence type="ECO:0000313" key="3">
    <source>
        <dbReference type="Proteomes" id="UP000799438"/>
    </source>
</evidence>
<dbReference type="AlphaFoldDB" id="A0A6A6AW33"/>
<dbReference type="GeneID" id="54293233"/>
<reference evidence="2" key="1">
    <citation type="journal article" date="2020" name="Stud. Mycol.">
        <title>101 Dothideomycetes genomes: a test case for predicting lifestyles and emergence of pathogens.</title>
        <authorList>
            <person name="Haridas S."/>
            <person name="Albert R."/>
            <person name="Binder M."/>
            <person name="Bloem J."/>
            <person name="Labutti K."/>
            <person name="Salamov A."/>
            <person name="Andreopoulos B."/>
            <person name="Baker S."/>
            <person name="Barry K."/>
            <person name="Bills G."/>
            <person name="Bluhm B."/>
            <person name="Cannon C."/>
            <person name="Castanera R."/>
            <person name="Culley D."/>
            <person name="Daum C."/>
            <person name="Ezra D."/>
            <person name="Gonzalez J."/>
            <person name="Henrissat B."/>
            <person name="Kuo A."/>
            <person name="Liang C."/>
            <person name="Lipzen A."/>
            <person name="Lutzoni F."/>
            <person name="Magnuson J."/>
            <person name="Mondo S."/>
            <person name="Nolan M."/>
            <person name="Ohm R."/>
            <person name="Pangilinan J."/>
            <person name="Park H.-J."/>
            <person name="Ramirez L."/>
            <person name="Alfaro M."/>
            <person name="Sun H."/>
            <person name="Tritt A."/>
            <person name="Yoshinaga Y."/>
            <person name="Zwiers L.-H."/>
            <person name="Turgeon B."/>
            <person name="Goodwin S."/>
            <person name="Spatafora J."/>
            <person name="Crous P."/>
            <person name="Grigoriev I."/>
        </authorList>
    </citation>
    <scope>NUCLEOTIDE SEQUENCE</scope>
    <source>
        <strain evidence="2">CBS 121167</strain>
    </source>
</reference>
<dbReference type="EMBL" id="ML995582">
    <property type="protein sequence ID" value="KAF2135458.1"/>
    <property type="molecule type" value="Genomic_DNA"/>
</dbReference>
<protein>
    <submittedName>
        <fullName evidence="2">Uncharacterized protein</fullName>
    </submittedName>
</protein>
<dbReference type="RefSeq" id="XP_033391176.1">
    <property type="nucleotide sequence ID" value="XM_033535737.1"/>
</dbReference>
<sequence>MPCSGVFDDVTVHTAKCSICNRRNISTLKKCIDCGQQVCRLCYVEKNGTHGLDLFNLSTPRSQLASVGRPAVSQASTMGAAIDASSASLLGLSTNASATSRDQSTTEADTEAINSDEREEPDVATVPSLVRRWLCFEEAKDRLALHLPGSRDKLCQYLQSEADKEYRRMSEEERALAHSLRPPNETQGSFTAAQPTELSGVMPTQIQAIQAQVGITSYAESDTESGKQMRHYDTPSARVDSDNGE</sequence>
<accession>A0A6A6AW33</accession>
<feature type="region of interest" description="Disordered" evidence="1">
    <location>
        <begin position="96"/>
        <end position="123"/>
    </location>
</feature>
<gene>
    <name evidence="2" type="ORF">K452DRAFT_16696</name>
</gene>
<feature type="compositionally biased region" description="Basic and acidic residues" evidence="1">
    <location>
        <begin position="224"/>
        <end position="233"/>
    </location>
</feature>
<dbReference type="OrthoDB" id="4755622at2759"/>
<dbReference type="Proteomes" id="UP000799438">
    <property type="component" value="Unassembled WGS sequence"/>
</dbReference>
<keyword evidence="3" id="KW-1185">Reference proteome</keyword>
<feature type="region of interest" description="Disordered" evidence="1">
    <location>
        <begin position="166"/>
        <end position="191"/>
    </location>
</feature>
<proteinExistence type="predicted"/>
<feature type="region of interest" description="Disordered" evidence="1">
    <location>
        <begin position="215"/>
        <end position="245"/>
    </location>
</feature>
<evidence type="ECO:0000256" key="1">
    <source>
        <dbReference type="SAM" id="MobiDB-lite"/>
    </source>
</evidence>
<feature type="compositionally biased region" description="Basic and acidic residues" evidence="1">
    <location>
        <begin position="166"/>
        <end position="176"/>
    </location>
</feature>